<name>A0A6G8IIW6_9BURK</name>
<reference evidence="2 3" key="1">
    <citation type="submission" date="2020-03" db="EMBL/GenBank/DDBJ databases">
        <title>Hydrogenophaga sp. nov. isolated from cyanobacterial mat.</title>
        <authorList>
            <person name="Thorat V."/>
            <person name="Kirdat K."/>
            <person name="Tiwarekar B."/>
            <person name="Costa E.D."/>
            <person name="Yadav A."/>
        </authorList>
    </citation>
    <scope>NUCLEOTIDE SEQUENCE [LARGE SCALE GENOMIC DNA]</scope>
    <source>
        <strain evidence="2 3">BA0156</strain>
    </source>
</reference>
<dbReference type="KEGG" id="hcz:G9Q37_12905"/>
<sequence>MSLTLRHERAPGAQPRPRHVPEPPPRPPLLVLTPLRAGTGEHLHQAARLARSLDTGLRLAYCADPGHPAPGDPLARLQQRARALRRRHALAVDVVDTPVRQRAELLRLARSATLTCLVDAGPAPHGRGRGLAERLLTPLLRARTGPVWVIRRAPTNGNGHKAVHCLTRLDPAESALLPWARVFAAQRPLRLVHVLHTWLPPDDPNDSVALTVFDHMLRERRVQAHRAIEALAEPLRTTGCAPGHTVLFGDVPTELEAHLARSAPGTLVMGHTPRPWWPLARPRARQLLALADDTVVVPLPAPSLREALSNALRRGLDRVLGPT</sequence>
<gene>
    <name evidence="2" type="ORF">G9Q37_12905</name>
</gene>
<proteinExistence type="predicted"/>
<dbReference type="SUPFAM" id="SSF52402">
    <property type="entry name" value="Adenine nucleotide alpha hydrolases-like"/>
    <property type="match status" value="1"/>
</dbReference>
<evidence type="ECO:0000313" key="2">
    <source>
        <dbReference type="EMBL" id="QIM52976.1"/>
    </source>
</evidence>
<dbReference type="Proteomes" id="UP000503162">
    <property type="component" value="Chromosome"/>
</dbReference>
<dbReference type="Gene3D" id="3.40.50.12370">
    <property type="match status" value="1"/>
</dbReference>
<feature type="region of interest" description="Disordered" evidence="1">
    <location>
        <begin position="1"/>
        <end position="27"/>
    </location>
</feature>
<organism evidence="2 3">
    <name type="scientific">Hydrogenophaga crocea</name>
    <dbReference type="NCBI Taxonomy" id="2716225"/>
    <lineage>
        <taxon>Bacteria</taxon>
        <taxon>Pseudomonadati</taxon>
        <taxon>Pseudomonadota</taxon>
        <taxon>Betaproteobacteria</taxon>
        <taxon>Burkholderiales</taxon>
        <taxon>Comamonadaceae</taxon>
        <taxon>Hydrogenophaga</taxon>
    </lineage>
</organism>
<protein>
    <recommendedName>
        <fullName evidence="4">UspA domain-containing protein</fullName>
    </recommendedName>
</protein>
<evidence type="ECO:0008006" key="4">
    <source>
        <dbReference type="Google" id="ProtNLM"/>
    </source>
</evidence>
<keyword evidence="3" id="KW-1185">Reference proteome</keyword>
<dbReference type="EMBL" id="CP049989">
    <property type="protein sequence ID" value="QIM52976.1"/>
    <property type="molecule type" value="Genomic_DNA"/>
</dbReference>
<evidence type="ECO:0000313" key="3">
    <source>
        <dbReference type="Proteomes" id="UP000503162"/>
    </source>
</evidence>
<dbReference type="RefSeq" id="WP_166227595.1">
    <property type="nucleotide sequence ID" value="NZ_CP049989.1"/>
</dbReference>
<evidence type="ECO:0000256" key="1">
    <source>
        <dbReference type="SAM" id="MobiDB-lite"/>
    </source>
</evidence>
<accession>A0A6G8IIW6</accession>
<feature type="compositionally biased region" description="Basic and acidic residues" evidence="1">
    <location>
        <begin position="1"/>
        <end position="10"/>
    </location>
</feature>
<dbReference type="AlphaFoldDB" id="A0A6G8IIW6"/>